<protein>
    <submittedName>
        <fullName evidence="1">Uncharacterized protein</fullName>
    </submittedName>
</protein>
<evidence type="ECO:0000313" key="2">
    <source>
        <dbReference type="Proteomes" id="UP000236311"/>
    </source>
</evidence>
<keyword evidence="2" id="KW-1185">Reference proteome</keyword>
<organism evidence="1 2">
    <name type="scientific">Acetatifactor muris</name>
    <dbReference type="NCBI Taxonomy" id="879566"/>
    <lineage>
        <taxon>Bacteria</taxon>
        <taxon>Bacillati</taxon>
        <taxon>Bacillota</taxon>
        <taxon>Clostridia</taxon>
        <taxon>Lachnospirales</taxon>
        <taxon>Lachnospiraceae</taxon>
        <taxon>Acetatifactor</taxon>
    </lineage>
</organism>
<accession>A0A2K4ZQ47</accession>
<gene>
    <name evidence="1" type="ORF">AMURIS_05237</name>
</gene>
<proteinExistence type="predicted"/>
<reference evidence="1 2" key="1">
    <citation type="submission" date="2018-01" db="EMBL/GenBank/DDBJ databases">
        <authorList>
            <person name="Gaut B.S."/>
            <person name="Morton B.R."/>
            <person name="Clegg M.T."/>
            <person name="Duvall M.R."/>
        </authorList>
    </citation>
    <scope>NUCLEOTIDE SEQUENCE [LARGE SCALE GENOMIC DNA]</scope>
    <source>
        <strain evidence="1">GP69</strain>
    </source>
</reference>
<sequence>MLSMEQYKIIDEQLAKENASEFVKILLVKYGSTVETIGELLDYIPKLAQKQLEMKQKRINQYSWGMDLMIGDRYTHPRKYKKSDSHNRFVMLLYTCKAHFVSGNTEHSSVSGKAFLDEFVEMLKEKKEFDYTNEKDWGWIYTTAGGADWLESVIKQNIDSEFVKPKNTKVTCRSFKDIW</sequence>
<evidence type="ECO:0000313" key="1">
    <source>
        <dbReference type="EMBL" id="SOY32472.1"/>
    </source>
</evidence>
<dbReference type="EMBL" id="OFSM01000052">
    <property type="protein sequence ID" value="SOY32472.1"/>
    <property type="molecule type" value="Genomic_DNA"/>
</dbReference>
<dbReference type="RefSeq" id="WP_103242415.1">
    <property type="nucleotide sequence ID" value="NZ_JANJZD010000057.1"/>
</dbReference>
<dbReference type="AlphaFoldDB" id="A0A2K4ZQ47"/>
<name>A0A2K4ZQ47_9FIRM</name>
<dbReference type="Proteomes" id="UP000236311">
    <property type="component" value="Unassembled WGS sequence"/>
</dbReference>